<evidence type="ECO:0000256" key="1">
    <source>
        <dbReference type="SAM" id="Phobius"/>
    </source>
</evidence>
<dbReference type="OrthoDB" id="9816377at2"/>
<sequence>MKRESKFELLRIVLICMVITLHYLNPEIGGALEYTKGTEINHVFALVLESICIIAVNVFVIITGYFGLKRMSQSLRKPFGLILLVIGYNLISRFVEVGMGEKALSINTILGIFIPANWYIIIYVALILIAPYINFLINSITKQQLEKLICLMFTIFVVWNTVFDILFDLFNIKMLGVSTITNNGSQSGYNIVNFILLYIIGSYIKKYNITIKIKYLLTIYISALFLTILMGNFTSTSWNYDNIFVIIMSVSFFVLWNQTVEIGNKRIINVIAKGTLGIYILHTKKVITEFLWGMFSIELYSHGGIVLFIINLLLCVVITYIICYVFDMLCRSIVRPISILLDRIKLLNSNIVQLGIKFDEGKKSE</sequence>
<feature type="transmembrane region" description="Helical" evidence="1">
    <location>
        <begin position="187"/>
        <end position="204"/>
    </location>
</feature>
<accession>A0A2Y9C9H3</accession>
<feature type="domain" description="Acyltransferase 3" evidence="2">
    <location>
        <begin position="7"/>
        <end position="326"/>
    </location>
</feature>
<proteinExistence type="predicted"/>
<name>A0A2Y9C9H3_9FIRM</name>
<evidence type="ECO:0000313" key="4">
    <source>
        <dbReference type="Proteomes" id="UP000245845"/>
    </source>
</evidence>
<keyword evidence="3" id="KW-0012">Acyltransferase</keyword>
<feature type="transmembrane region" description="Helical" evidence="1">
    <location>
        <begin position="44"/>
        <end position="67"/>
    </location>
</feature>
<keyword evidence="4" id="KW-1185">Reference proteome</keyword>
<keyword evidence="1" id="KW-1133">Transmembrane helix</keyword>
<feature type="transmembrane region" description="Helical" evidence="1">
    <location>
        <begin position="116"/>
        <end position="136"/>
    </location>
</feature>
<feature type="transmembrane region" description="Helical" evidence="1">
    <location>
        <begin position="216"/>
        <end position="233"/>
    </location>
</feature>
<feature type="transmembrane region" description="Helical" evidence="1">
    <location>
        <begin position="148"/>
        <end position="167"/>
    </location>
</feature>
<feature type="transmembrane region" description="Helical" evidence="1">
    <location>
        <begin position="239"/>
        <end position="256"/>
    </location>
</feature>
<protein>
    <submittedName>
        <fullName evidence="3">Surface polysaccharide O-acyltransferase-like enzyme</fullName>
    </submittedName>
</protein>
<dbReference type="Proteomes" id="UP000245845">
    <property type="component" value="Unassembled WGS sequence"/>
</dbReference>
<reference evidence="3 4" key="1">
    <citation type="submission" date="2018-05" db="EMBL/GenBank/DDBJ databases">
        <title>The Hungate 1000. A catalogue of reference genomes from the rumen microbiome.</title>
        <authorList>
            <person name="Kelly W."/>
        </authorList>
    </citation>
    <scope>NUCLEOTIDE SEQUENCE [LARGE SCALE GENOMIC DNA]</scope>
    <source>
        <strain evidence="3 4">NLAE-zl-C242</strain>
    </source>
</reference>
<gene>
    <name evidence="3" type="ORF">A8806_101276</name>
</gene>
<organism evidence="3 4">
    <name type="scientific">Faecalicatena orotica</name>
    <dbReference type="NCBI Taxonomy" id="1544"/>
    <lineage>
        <taxon>Bacteria</taxon>
        <taxon>Bacillati</taxon>
        <taxon>Bacillota</taxon>
        <taxon>Clostridia</taxon>
        <taxon>Lachnospirales</taxon>
        <taxon>Lachnospiraceae</taxon>
        <taxon>Faecalicatena</taxon>
    </lineage>
</organism>
<dbReference type="GO" id="GO:0016747">
    <property type="term" value="F:acyltransferase activity, transferring groups other than amino-acyl groups"/>
    <property type="evidence" value="ECO:0007669"/>
    <property type="project" value="InterPro"/>
</dbReference>
<dbReference type="InterPro" id="IPR002656">
    <property type="entry name" value="Acyl_transf_3_dom"/>
</dbReference>
<keyword evidence="1" id="KW-0812">Transmembrane</keyword>
<dbReference type="RefSeq" id="WP_109729364.1">
    <property type="nucleotide sequence ID" value="NZ_BAAACK010000007.1"/>
</dbReference>
<dbReference type="EMBL" id="QGDL01000001">
    <property type="protein sequence ID" value="PWJ31989.1"/>
    <property type="molecule type" value="Genomic_DNA"/>
</dbReference>
<evidence type="ECO:0000313" key="3">
    <source>
        <dbReference type="EMBL" id="PWJ31989.1"/>
    </source>
</evidence>
<feature type="transmembrane region" description="Helical" evidence="1">
    <location>
        <begin position="79"/>
        <end position="96"/>
    </location>
</feature>
<dbReference type="AlphaFoldDB" id="A0A2Y9C9H3"/>
<keyword evidence="1" id="KW-0472">Membrane</keyword>
<feature type="transmembrane region" description="Helical" evidence="1">
    <location>
        <begin position="268"/>
        <end position="287"/>
    </location>
</feature>
<dbReference type="Pfam" id="PF01757">
    <property type="entry name" value="Acyl_transf_3"/>
    <property type="match status" value="1"/>
</dbReference>
<feature type="transmembrane region" description="Helical" evidence="1">
    <location>
        <begin position="7"/>
        <end position="24"/>
    </location>
</feature>
<evidence type="ECO:0000259" key="2">
    <source>
        <dbReference type="Pfam" id="PF01757"/>
    </source>
</evidence>
<keyword evidence="3" id="KW-0808">Transferase</keyword>
<comment type="caution">
    <text evidence="3">The sequence shown here is derived from an EMBL/GenBank/DDBJ whole genome shotgun (WGS) entry which is preliminary data.</text>
</comment>
<feature type="transmembrane region" description="Helical" evidence="1">
    <location>
        <begin position="299"/>
        <end position="326"/>
    </location>
</feature>